<dbReference type="Gene3D" id="3.40.50.300">
    <property type="entry name" value="P-loop containing nucleotide triphosphate hydrolases"/>
    <property type="match status" value="1"/>
</dbReference>
<proteinExistence type="inferred from homology"/>
<dbReference type="EMBL" id="JAFBED010000012">
    <property type="protein sequence ID" value="MBM7621942.1"/>
    <property type="molecule type" value="Genomic_DNA"/>
</dbReference>
<dbReference type="RefSeq" id="WP_204418999.1">
    <property type="nucleotide sequence ID" value="NZ_JAFBED010000012.1"/>
</dbReference>
<dbReference type="PANTHER" id="PTHR42798">
    <property type="entry name" value="LIPOPROTEIN-RELEASING SYSTEM ATP-BINDING PROTEIN LOLD"/>
    <property type="match status" value="1"/>
</dbReference>
<protein>
    <submittedName>
        <fullName evidence="6">ABC transport system ATP-binding protein</fullName>
    </submittedName>
</protein>
<keyword evidence="4 6" id="KW-0067">ATP-binding</keyword>
<evidence type="ECO:0000256" key="4">
    <source>
        <dbReference type="ARBA" id="ARBA00022840"/>
    </source>
</evidence>
<evidence type="ECO:0000313" key="6">
    <source>
        <dbReference type="EMBL" id="MBM7621942.1"/>
    </source>
</evidence>
<comment type="caution">
    <text evidence="6">The sequence shown here is derived from an EMBL/GenBank/DDBJ whole genome shotgun (WGS) entry which is preliminary data.</text>
</comment>
<accession>A0ABS2P4P9</accession>
<dbReference type="InterPro" id="IPR017911">
    <property type="entry name" value="MacB-like_ATP-bd"/>
</dbReference>
<evidence type="ECO:0000256" key="1">
    <source>
        <dbReference type="ARBA" id="ARBA00005417"/>
    </source>
</evidence>
<keyword evidence="2" id="KW-0813">Transport</keyword>
<dbReference type="PANTHER" id="PTHR42798:SF7">
    <property type="entry name" value="ALPHA-D-RIBOSE 1-METHYLPHOSPHONATE 5-TRIPHOSPHATE SYNTHASE SUBUNIT PHNL"/>
    <property type="match status" value="1"/>
</dbReference>
<dbReference type="PROSITE" id="PS50893">
    <property type="entry name" value="ABC_TRANSPORTER_2"/>
    <property type="match status" value="1"/>
</dbReference>
<dbReference type="InterPro" id="IPR003439">
    <property type="entry name" value="ABC_transporter-like_ATP-bd"/>
</dbReference>
<evidence type="ECO:0000256" key="3">
    <source>
        <dbReference type="ARBA" id="ARBA00022741"/>
    </source>
</evidence>
<dbReference type="SUPFAM" id="SSF52540">
    <property type="entry name" value="P-loop containing nucleoside triphosphate hydrolases"/>
    <property type="match status" value="1"/>
</dbReference>
<evidence type="ECO:0000259" key="5">
    <source>
        <dbReference type="PROSITE" id="PS50893"/>
    </source>
</evidence>
<feature type="domain" description="ABC transporter" evidence="5">
    <location>
        <begin position="6"/>
        <end position="247"/>
    </location>
</feature>
<dbReference type="InterPro" id="IPR027417">
    <property type="entry name" value="P-loop_NTPase"/>
</dbReference>
<keyword evidence="3" id="KW-0547">Nucleotide-binding</keyword>
<dbReference type="Proteomes" id="UP000737402">
    <property type="component" value="Unassembled WGS sequence"/>
</dbReference>
<evidence type="ECO:0000313" key="7">
    <source>
        <dbReference type="Proteomes" id="UP000737402"/>
    </source>
</evidence>
<sequence length="256" mass="28096">MTEPILKASKLVKIYGESTGEGSTKAIDGVDLSINKGEFIAIMGPSGSGKTTLLQCLSGIDKPTSGEIEIKGRVISSMSGDELALFRRKSLGFVFQEFNLLDSLTVRENIMVPMVLEKKTATDMEKKVNELAHLFGINTILSKYPFKISGGQQQRTAVSRALVNDPGIIFADEPTGNLDSKSSSVIMECFEKIVEELHTTVLVVTHDVFAASYCRKVVFIKDGRIDSYIVRKGDRKEFLDQIMDNLAVLGGRSHDL</sequence>
<dbReference type="GO" id="GO:0005524">
    <property type="term" value="F:ATP binding"/>
    <property type="evidence" value="ECO:0007669"/>
    <property type="project" value="UniProtKB-KW"/>
</dbReference>
<gene>
    <name evidence="6" type="ORF">JOC95_003850</name>
</gene>
<dbReference type="CDD" id="cd03255">
    <property type="entry name" value="ABC_MJ0796_LolCDE_FtsE"/>
    <property type="match status" value="1"/>
</dbReference>
<evidence type="ECO:0000256" key="2">
    <source>
        <dbReference type="ARBA" id="ARBA00022448"/>
    </source>
</evidence>
<name>A0ABS2P4P9_9BACI</name>
<dbReference type="SMART" id="SM00382">
    <property type="entry name" value="AAA"/>
    <property type="match status" value="1"/>
</dbReference>
<comment type="similarity">
    <text evidence="1">Belongs to the ABC transporter superfamily.</text>
</comment>
<organism evidence="6 7">
    <name type="scientific">Sutcliffiella tianshenii</name>
    <dbReference type="NCBI Taxonomy" id="1463404"/>
    <lineage>
        <taxon>Bacteria</taxon>
        <taxon>Bacillati</taxon>
        <taxon>Bacillota</taxon>
        <taxon>Bacilli</taxon>
        <taxon>Bacillales</taxon>
        <taxon>Bacillaceae</taxon>
        <taxon>Sutcliffiella</taxon>
    </lineage>
</organism>
<dbReference type="InterPro" id="IPR003593">
    <property type="entry name" value="AAA+_ATPase"/>
</dbReference>
<reference evidence="6 7" key="1">
    <citation type="submission" date="2021-01" db="EMBL/GenBank/DDBJ databases">
        <title>Genomic Encyclopedia of Type Strains, Phase IV (KMG-IV): sequencing the most valuable type-strain genomes for metagenomic binning, comparative biology and taxonomic classification.</title>
        <authorList>
            <person name="Goeker M."/>
        </authorList>
    </citation>
    <scope>NUCLEOTIDE SEQUENCE [LARGE SCALE GENOMIC DNA]</scope>
    <source>
        <strain evidence="6 7">DSM 25879</strain>
    </source>
</reference>
<keyword evidence="7" id="KW-1185">Reference proteome</keyword>
<dbReference type="Pfam" id="PF00005">
    <property type="entry name" value="ABC_tran"/>
    <property type="match status" value="1"/>
</dbReference>